<gene>
    <name evidence="3" type="ORF">EAE98_006430</name>
</gene>
<dbReference type="Pfam" id="PF00264">
    <property type="entry name" value="Tyrosinase"/>
    <property type="match status" value="1"/>
</dbReference>
<evidence type="ECO:0000313" key="3">
    <source>
        <dbReference type="EMBL" id="KAF7927046.1"/>
    </source>
</evidence>
<dbReference type="Proteomes" id="UP000783213">
    <property type="component" value="Unassembled WGS sequence"/>
</dbReference>
<dbReference type="InterPro" id="IPR008922">
    <property type="entry name" value="Di-copper_centre_dom_sf"/>
</dbReference>
<reference evidence="3 4" key="1">
    <citation type="journal article" date="2020" name="Genome Biol. Evol.">
        <title>Comparative genomics of Sclerotiniaceae.</title>
        <authorList>
            <person name="Valero Jimenez C.A."/>
            <person name="Steentjes M."/>
            <person name="Scholten O.E."/>
            <person name="Van Kan J.A.L."/>
        </authorList>
    </citation>
    <scope>NUCLEOTIDE SEQUENCE [LARGE SCALE GENOMIC DNA]</scope>
    <source>
        <strain evidence="3 4">B1</strain>
    </source>
</reference>
<dbReference type="RefSeq" id="XP_038809843.1">
    <property type="nucleotide sequence ID" value="XM_038954053.1"/>
</dbReference>
<name>A0ABQ7IKW6_9HELO</name>
<accession>A0ABQ7IKW6</accession>
<feature type="region of interest" description="Disordered" evidence="1">
    <location>
        <begin position="145"/>
        <end position="164"/>
    </location>
</feature>
<dbReference type="GeneID" id="62233204"/>
<dbReference type="Gene3D" id="1.10.1280.10">
    <property type="entry name" value="Di-copper center containing domain from catechol oxidase"/>
    <property type="match status" value="1"/>
</dbReference>
<comment type="caution">
    <text evidence="3">The sequence shown here is derived from an EMBL/GenBank/DDBJ whole genome shotgun (WGS) entry which is preliminary data.</text>
</comment>
<dbReference type="InterPro" id="IPR002227">
    <property type="entry name" value="Tyrosinase_Cu-bd"/>
</dbReference>
<evidence type="ECO:0000259" key="2">
    <source>
        <dbReference type="Pfam" id="PF00264"/>
    </source>
</evidence>
<protein>
    <recommendedName>
        <fullName evidence="2">Tyrosinase copper-binding domain-containing protein</fullName>
    </recommendedName>
</protein>
<dbReference type="SUPFAM" id="SSF48056">
    <property type="entry name" value="Di-copper centre-containing domain"/>
    <property type="match status" value="1"/>
</dbReference>
<proteinExistence type="predicted"/>
<evidence type="ECO:0000256" key="1">
    <source>
        <dbReference type="SAM" id="MobiDB-lite"/>
    </source>
</evidence>
<dbReference type="EMBL" id="RCSX01000013">
    <property type="protein sequence ID" value="KAF7927046.1"/>
    <property type="molecule type" value="Genomic_DNA"/>
</dbReference>
<keyword evidence="4" id="KW-1185">Reference proteome</keyword>
<feature type="domain" description="Tyrosinase copper-binding" evidence="2">
    <location>
        <begin position="22"/>
        <end position="115"/>
    </location>
</feature>
<organism evidence="3 4">
    <name type="scientific">Botrytis deweyae</name>
    <dbReference type="NCBI Taxonomy" id="2478750"/>
    <lineage>
        <taxon>Eukaryota</taxon>
        <taxon>Fungi</taxon>
        <taxon>Dikarya</taxon>
        <taxon>Ascomycota</taxon>
        <taxon>Pezizomycotina</taxon>
        <taxon>Leotiomycetes</taxon>
        <taxon>Helotiales</taxon>
        <taxon>Sclerotiniaceae</taxon>
        <taxon>Botrytis</taxon>
    </lineage>
</organism>
<sequence length="164" mass="18078">MGTNTANEDLAQDSTTLKFLNATILGTPQPDIVNEDMGTKGLMSMIYSMSSKATSFHKMAIEVSPDSSHKISHGAVHVAIGDPYGHMSQLSHYAFDLILWLHHANVDRQFIIWQATYPNVWILPESDLIWTSTIALGGSNTSASPLTPFHQPDRETPWISDAAR</sequence>
<evidence type="ECO:0000313" key="4">
    <source>
        <dbReference type="Proteomes" id="UP000783213"/>
    </source>
</evidence>